<feature type="transmembrane region" description="Helical" evidence="5">
    <location>
        <begin position="370"/>
        <end position="387"/>
    </location>
</feature>
<sequence>MALSKKVNLFLSKYLFYLYLVLFPFGVLIKLRIGISDGEAISVNLIDILVFVIAVVTLFSNKKLPKFFYYIASLLFASMIGYVIFFEKLTPVQHFRGLMYLIRLTSYSLFFVYGFNLILQKQISRDKMTDYLISLSLAVSIFGLVQYFFIPDLRDLMYVGWDDHLYRLVSTYLDPTYTGIIITFGALLVLYLLKLRKLQYLPVFIVLSVALFLTYSRASYIAFIVGSATLFTSKKYFYLFLGVFMVILLLLPRKEGFGVRLERTHSIFAKFGNYSQTYQLFKKSPLFGVGFNNICSFRTEEFNDDPNSHACSGSDSQILTILATTGIFGLLLVITLIIKIYSNISKSDYSNAFKACSLALLVHSSFSNSLFYPFVLGYYFCMLAINLRDSP</sequence>
<evidence type="ECO:0000313" key="7">
    <source>
        <dbReference type="EMBL" id="KKQ35759.1"/>
    </source>
</evidence>
<keyword evidence="4 5" id="KW-0472">Membrane</keyword>
<proteinExistence type="predicted"/>
<feature type="transmembrane region" description="Helical" evidence="5">
    <location>
        <begin position="131"/>
        <end position="150"/>
    </location>
</feature>
<organism evidence="7 8">
    <name type="scientific">Candidatus Woesebacteria bacterium GW2011_GWA1_37_7</name>
    <dbReference type="NCBI Taxonomy" id="1618545"/>
    <lineage>
        <taxon>Bacteria</taxon>
        <taxon>Candidatus Woeseibacteriota</taxon>
    </lineage>
</organism>
<protein>
    <recommendedName>
        <fullName evidence="6">O-antigen ligase-related domain-containing protein</fullName>
    </recommendedName>
</protein>
<feature type="transmembrane region" description="Helical" evidence="5">
    <location>
        <begin position="41"/>
        <end position="60"/>
    </location>
</feature>
<keyword evidence="2 5" id="KW-0812">Transmembrane</keyword>
<feature type="transmembrane region" description="Helical" evidence="5">
    <location>
        <begin position="236"/>
        <end position="253"/>
    </location>
</feature>
<feature type="transmembrane region" description="Helical" evidence="5">
    <location>
        <begin position="14"/>
        <end position="35"/>
    </location>
</feature>
<reference evidence="7 8" key="1">
    <citation type="journal article" date="2015" name="Nature">
        <title>rRNA introns, odd ribosomes, and small enigmatic genomes across a large radiation of phyla.</title>
        <authorList>
            <person name="Brown C.T."/>
            <person name="Hug L.A."/>
            <person name="Thomas B.C."/>
            <person name="Sharon I."/>
            <person name="Castelle C.J."/>
            <person name="Singh A."/>
            <person name="Wilkins M.J."/>
            <person name="Williams K.H."/>
            <person name="Banfield J.F."/>
        </authorList>
    </citation>
    <scope>NUCLEOTIDE SEQUENCE [LARGE SCALE GENOMIC DNA]</scope>
</reference>
<feature type="transmembrane region" description="Helical" evidence="5">
    <location>
        <begin position="67"/>
        <end position="86"/>
    </location>
</feature>
<feature type="transmembrane region" description="Helical" evidence="5">
    <location>
        <begin position="176"/>
        <end position="193"/>
    </location>
</feature>
<evidence type="ECO:0000256" key="3">
    <source>
        <dbReference type="ARBA" id="ARBA00022989"/>
    </source>
</evidence>
<dbReference type="EMBL" id="LBTI01000071">
    <property type="protein sequence ID" value="KKQ35759.1"/>
    <property type="molecule type" value="Genomic_DNA"/>
</dbReference>
<evidence type="ECO:0000256" key="1">
    <source>
        <dbReference type="ARBA" id="ARBA00004141"/>
    </source>
</evidence>
<dbReference type="Proteomes" id="UP000034591">
    <property type="component" value="Unassembled WGS sequence"/>
</dbReference>
<gene>
    <name evidence="7" type="ORF">US53_C0071G0001</name>
</gene>
<dbReference type="GO" id="GO:0016020">
    <property type="term" value="C:membrane"/>
    <property type="evidence" value="ECO:0007669"/>
    <property type="project" value="UniProtKB-SubCell"/>
</dbReference>
<keyword evidence="3 5" id="KW-1133">Transmembrane helix</keyword>
<feature type="transmembrane region" description="Helical" evidence="5">
    <location>
        <begin position="318"/>
        <end position="341"/>
    </location>
</feature>
<feature type="transmembrane region" description="Helical" evidence="5">
    <location>
        <begin position="200"/>
        <end position="224"/>
    </location>
</feature>
<feature type="domain" description="O-antigen ligase-related" evidence="6">
    <location>
        <begin position="203"/>
        <end position="334"/>
    </location>
</feature>
<evidence type="ECO:0000313" key="8">
    <source>
        <dbReference type="Proteomes" id="UP000034591"/>
    </source>
</evidence>
<dbReference type="PANTHER" id="PTHR37422">
    <property type="entry name" value="TEICHURONIC ACID BIOSYNTHESIS PROTEIN TUAE"/>
    <property type="match status" value="1"/>
</dbReference>
<dbReference type="PANTHER" id="PTHR37422:SF13">
    <property type="entry name" value="LIPOPOLYSACCHARIDE BIOSYNTHESIS PROTEIN PA4999-RELATED"/>
    <property type="match status" value="1"/>
</dbReference>
<evidence type="ECO:0000256" key="5">
    <source>
        <dbReference type="SAM" id="Phobius"/>
    </source>
</evidence>
<evidence type="ECO:0000256" key="2">
    <source>
        <dbReference type="ARBA" id="ARBA00022692"/>
    </source>
</evidence>
<dbReference type="STRING" id="1618545.US53_C0071G0001"/>
<dbReference type="Pfam" id="PF04932">
    <property type="entry name" value="Wzy_C"/>
    <property type="match status" value="1"/>
</dbReference>
<feature type="transmembrane region" description="Helical" evidence="5">
    <location>
        <begin position="98"/>
        <end position="119"/>
    </location>
</feature>
<name>A0A0G0JG47_9BACT</name>
<accession>A0A0G0JG47</accession>
<dbReference type="InterPro" id="IPR051533">
    <property type="entry name" value="WaaL-like"/>
</dbReference>
<dbReference type="AlphaFoldDB" id="A0A0G0JG47"/>
<evidence type="ECO:0000259" key="6">
    <source>
        <dbReference type="Pfam" id="PF04932"/>
    </source>
</evidence>
<evidence type="ECO:0000256" key="4">
    <source>
        <dbReference type="ARBA" id="ARBA00023136"/>
    </source>
</evidence>
<comment type="subcellular location">
    <subcellularLocation>
        <location evidence="1">Membrane</location>
        <topology evidence="1">Multi-pass membrane protein</topology>
    </subcellularLocation>
</comment>
<dbReference type="InterPro" id="IPR007016">
    <property type="entry name" value="O-antigen_ligase-rel_domated"/>
</dbReference>
<comment type="caution">
    <text evidence="7">The sequence shown here is derived from an EMBL/GenBank/DDBJ whole genome shotgun (WGS) entry which is preliminary data.</text>
</comment>